<dbReference type="RefSeq" id="WP_167083917.1">
    <property type="nucleotide sequence ID" value="NZ_WHJG01000001.1"/>
</dbReference>
<comment type="caution">
    <text evidence="1">The sequence shown here is derived from an EMBL/GenBank/DDBJ whole genome shotgun (WGS) entry which is preliminary data.</text>
</comment>
<evidence type="ECO:0000313" key="1">
    <source>
        <dbReference type="EMBL" id="NHZ77688.1"/>
    </source>
</evidence>
<reference evidence="1 2" key="1">
    <citation type="submission" date="2019-10" db="EMBL/GenBank/DDBJ databases">
        <title>Taxonomy of Antarctic Massilia spp.: description of Massilia rubra sp. nov., Massilia aquatica sp. nov., Massilia mucilaginosa sp. nov., Massilia frigida sp. nov. isolated from streams, lakes and regoliths.</title>
        <authorList>
            <person name="Holochova P."/>
            <person name="Sedlacek I."/>
            <person name="Kralova S."/>
            <person name="Maslanova I."/>
            <person name="Busse H.-J."/>
            <person name="Stankova E."/>
            <person name="Vrbovska V."/>
            <person name="Kovarovic V."/>
            <person name="Bartak M."/>
            <person name="Svec P."/>
            <person name="Pantucek R."/>
        </authorList>
    </citation>
    <scope>NUCLEOTIDE SEQUENCE [LARGE SCALE GENOMIC DNA]</scope>
    <source>
        <strain evidence="1 2">CCM 8695</strain>
    </source>
</reference>
<sequence length="93" mass="10834">MPEMGAHPHLFACAAKQFSSVPLVLQEARLTRDAIFDLIALCRRYQIPMAPLSQIAKKERFAWLNDEKWYWYKSMFQKTTEADKPSKRTRSAA</sequence>
<accession>A0ABX0MX88</accession>
<evidence type="ECO:0000313" key="2">
    <source>
        <dbReference type="Proteomes" id="UP000621455"/>
    </source>
</evidence>
<dbReference type="Proteomes" id="UP000621455">
    <property type="component" value="Unassembled WGS sequence"/>
</dbReference>
<proteinExistence type="predicted"/>
<keyword evidence="2" id="KW-1185">Reference proteome</keyword>
<dbReference type="EMBL" id="WHJG01000001">
    <property type="protein sequence ID" value="NHZ77688.1"/>
    <property type="molecule type" value="Genomic_DNA"/>
</dbReference>
<gene>
    <name evidence="1" type="ORF">F2P44_00005</name>
</gene>
<organism evidence="1 2">
    <name type="scientific">Massilia frigida</name>
    <dbReference type="NCBI Taxonomy" id="2609281"/>
    <lineage>
        <taxon>Bacteria</taxon>
        <taxon>Pseudomonadati</taxon>
        <taxon>Pseudomonadota</taxon>
        <taxon>Betaproteobacteria</taxon>
        <taxon>Burkholderiales</taxon>
        <taxon>Oxalobacteraceae</taxon>
        <taxon>Telluria group</taxon>
        <taxon>Massilia</taxon>
    </lineage>
</organism>
<name>A0ABX0MX88_9BURK</name>
<protein>
    <submittedName>
        <fullName evidence="1">Uncharacterized protein</fullName>
    </submittedName>
</protein>